<evidence type="ECO:0000256" key="1">
    <source>
        <dbReference type="SAM" id="MobiDB-lite"/>
    </source>
</evidence>
<accession>A0A9Q8T8L5</accession>
<gene>
    <name evidence="2" type="ORF">CLUP02_15757</name>
</gene>
<dbReference type="AlphaFoldDB" id="A0A9Q8T8L5"/>
<evidence type="ECO:0000313" key="2">
    <source>
        <dbReference type="EMBL" id="UQC90227.1"/>
    </source>
</evidence>
<dbReference type="RefSeq" id="XP_049151828.1">
    <property type="nucleotide sequence ID" value="XM_049294681.1"/>
</dbReference>
<organism evidence="2 3">
    <name type="scientific">Colletotrichum lupini</name>
    <dbReference type="NCBI Taxonomy" id="145971"/>
    <lineage>
        <taxon>Eukaryota</taxon>
        <taxon>Fungi</taxon>
        <taxon>Dikarya</taxon>
        <taxon>Ascomycota</taxon>
        <taxon>Pezizomycotina</taxon>
        <taxon>Sordariomycetes</taxon>
        <taxon>Hypocreomycetidae</taxon>
        <taxon>Glomerellales</taxon>
        <taxon>Glomerellaceae</taxon>
        <taxon>Colletotrichum</taxon>
        <taxon>Colletotrichum acutatum species complex</taxon>
    </lineage>
</organism>
<dbReference type="KEGG" id="clup:CLUP02_15757"/>
<feature type="region of interest" description="Disordered" evidence="1">
    <location>
        <begin position="28"/>
        <end position="55"/>
    </location>
</feature>
<dbReference type="EMBL" id="CP019480">
    <property type="protein sequence ID" value="UQC90227.1"/>
    <property type="molecule type" value="Genomic_DNA"/>
</dbReference>
<sequence length="138" mass="15129">MDQYSSRYRRDGPCSHCRSHLITTTVSYHQGGRKVGGRDKPCLGQLGPETGRTRSDQEMEEAFRASATIAGMFLIEAAINLIQWLTFIALPQAHRTRSPYPKIEGEPASPGRWAIGQGIERIGYASGAINLMSNAHAA</sequence>
<dbReference type="Proteomes" id="UP000830671">
    <property type="component" value="Chromosome 8"/>
</dbReference>
<reference evidence="2" key="1">
    <citation type="journal article" date="2021" name="Mol. Plant Microbe Interact.">
        <title>Complete Genome Sequence of the Plant-Pathogenic Fungus Colletotrichum lupini.</title>
        <authorList>
            <person name="Baroncelli R."/>
            <person name="Pensec F."/>
            <person name="Da Lio D."/>
            <person name="Boufleur T."/>
            <person name="Vicente I."/>
            <person name="Sarrocco S."/>
            <person name="Picot A."/>
            <person name="Baraldi E."/>
            <person name="Sukno S."/>
            <person name="Thon M."/>
            <person name="Le Floch G."/>
        </authorList>
    </citation>
    <scope>NUCLEOTIDE SEQUENCE</scope>
    <source>
        <strain evidence="2">IMI 504893</strain>
    </source>
</reference>
<dbReference type="GeneID" id="73349691"/>
<evidence type="ECO:0000313" key="3">
    <source>
        <dbReference type="Proteomes" id="UP000830671"/>
    </source>
</evidence>
<keyword evidence="3" id="KW-1185">Reference proteome</keyword>
<proteinExistence type="predicted"/>
<name>A0A9Q8T8L5_9PEZI</name>
<protein>
    <submittedName>
        <fullName evidence="2">Uncharacterized protein</fullName>
    </submittedName>
</protein>